<evidence type="ECO:0000256" key="8">
    <source>
        <dbReference type="ARBA" id="ARBA00022691"/>
    </source>
</evidence>
<dbReference type="PANTHER" id="PTHR10259:SF11">
    <property type="entry name" value="THIOPURINE S-METHYLTRANSFERASE"/>
    <property type="match status" value="1"/>
</dbReference>
<evidence type="ECO:0000313" key="10">
    <source>
        <dbReference type="EMBL" id="MBU2788909.1"/>
    </source>
</evidence>
<dbReference type="NCBIfam" id="TIGR03840">
    <property type="entry name" value="TMPT_Se_Te"/>
    <property type="match status" value="1"/>
</dbReference>
<dbReference type="GO" id="GO:0008119">
    <property type="term" value="F:thiopurine S-methyltransferase activity"/>
    <property type="evidence" value="ECO:0007669"/>
    <property type="project" value="UniProtKB-UniRule"/>
</dbReference>
<dbReference type="AlphaFoldDB" id="A0AAE2YRA0"/>
<sequence>MNAQSWLQRWQENRIGFHRSEFHPQLLRYWSQLGASGDGWVFVPLCGKSLDLLWLAKQGHKIRGVELSPIAVEAFFAEHGLIPEVEQQGAFQRYHCEGIEILCGDFFALSPADLADTVAVYDRAALIALPPEVRSDYVRKLHELLPNRPPILLITLDYPQDARDGPPFAVGEAEVHALYEPAWMVQKLERRDLRSQEGREELARFDELIFRLCRSND</sequence>
<evidence type="ECO:0000256" key="1">
    <source>
        <dbReference type="ARBA" id="ARBA00000903"/>
    </source>
</evidence>
<evidence type="ECO:0000256" key="7">
    <source>
        <dbReference type="ARBA" id="ARBA00022679"/>
    </source>
</evidence>
<dbReference type="Proteomes" id="UP001197378">
    <property type="component" value="Unassembled WGS sequence"/>
</dbReference>
<dbReference type="FunFam" id="3.40.50.150:FF:000101">
    <property type="entry name" value="Thiopurine S-methyltransferase"/>
    <property type="match status" value="1"/>
</dbReference>
<name>A0AAE2YRA0_9PROT</name>
<evidence type="ECO:0000256" key="4">
    <source>
        <dbReference type="ARBA" id="ARBA00011905"/>
    </source>
</evidence>
<evidence type="ECO:0000256" key="6">
    <source>
        <dbReference type="ARBA" id="ARBA00022603"/>
    </source>
</evidence>
<reference evidence="10" key="1">
    <citation type="journal article" date="2021" name="ISME J.">
        <title>Genomic evolution of the class Acidithiobacillia: deep-branching Proteobacteria living in extreme acidic conditions.</title>
        <authorList>
            <person name="Moya-Beltran A."/>
            <person name="Beard S."/>
            <person name="Rojas-Villalobos C."/>
            <person name="Issotta F."/>
            <person name="Gallardo Y."/>
            <person name="Ulloa R."/>
            <person name="Giaveno A."/>
            <person name="Degli Esposti M."/>
            <person name="Johnson D.B."/>
            <person name="Quatrini R."/>
        </authorList>
    </citation>
    <scope>NUCLEOTIDE SEQUENCE</scope>
    <source>
        <strain evidence="10">VAN18-1</strain>
    </source>
</reference>
<dbReference type="RefSeq" id="WP_215872984.1">
    <property type="nucleotide sequence ID" value="NZ_JAAXYO010000169.1"/>
</dbReference>
<keyword evidence="11" id="KW-1185">Reference proteome</keyword>
<organism evidence="10 11">
    <name type="scientific">Igneacidithiobacillus copahuensis</name>
    <dbReference type="NCBI Taxonomy" id="2724909"/>
    <lineage>
        <taxon>Bacteria</taxon>
        <taxon>Pseudomonadati</taxon>
        <taxon>Pseudomonadota</taxon>
        <taxon>Acidithiobacillia</taxon>
        <taxon>Acidithiobacillales</taxon>
        <taxon>Acidithiobacillaceae</taxon>
        <taxon>Igneacidithiobacillus</taxon>
    </lineage>
</organism>
<dbReference type="SUPFAM" id="SSF53335">
    <property type="entry name" value="S-adenosyl-L-methionine-dependent methyltransferases"/>
    <property type="match status" value="1"/>
</dbReference>
<dbReference type="InterPro" id="IPR008854">
    <property type="entry name" value="TPMT"/>
</dbReference>
<gene>
    <name evidence="9" type="primary">tpm</name>
    <name evidence="10" type="ORF">HFQ13_11975</name>
</gene>
<comment type="caution">
    <text evidence="10">The sequence shown here is derived from an EMBL/GenBank/DDBJ whole genome shotgun (WGS) entry which is preliminary data.</text>
</comment>
<dbReference type="Pfam" id="PF05724">
    <property type="entry name" value="TPMT"/>
    <property type="match status" value="1"/>
</dbReference>
<dbReference type="GO" id="GO:0010038">
    <property type="term" value="P:response to metal ion"/>
    <property type="evidence" value="ECO:0007669"/>
    <property type="project" value="InterPro"/>
</dbReference>
<proteinExistence type="inferred from homology"/>
<dbReference type="HAMAP" id="MF_00812">
    <property type="entry name" value="Thiopur_methtran"/>
    <property type="match status" value="1"/>
</dbReference>
<feature type="binding site" evidence="9">
    <location>
        <position position="66"/>
    </location>
    <ligand>
        <name>S-adenosyl-L-methionine</name>
        <dbReference type="ChEBI" id="CHEBI:59789"/>
    </ligand>
</feature>
<evidence type="ECO:0000313" key="11">
    <source>
        <dbReference type="Proteomes" id="UP001197378"/>
    </source>
</evidence>
<dbReference type="PIRSF" id="PIRSF023956">
    <property type="entry name" value="Thiopurine_S-methyltransferase"/>
    <property type="match status" value="1"/>
</dbReference>
<feature type="binding site" evidence="9">
    <location>
        <position position="123"/>
    </location>
    <ligand>
        <name>S-adenosyl-L-methionine</name>
        <dbReference type="ChEBI" id="CHEBI:59789"/>
    </ligand>
</feature>
<dbReference type="EC" id="2.1.1.67" evidence="4 9"/>
<dbReference type="EMBL" id="JAAXYO010000169">
    <property type="protein sequence ID" value="MBU2788909.1"/>
    <property type="molecule type" value="Genomic_DNA"/>
</dbReference>
<keyword evidence="8 9" id="KW-0949">S-adenosyl-L-methionine</keyword>
<dbReference type="InterPro" id="IPR025835">
    <property type="entry name" value="Thiopurine_S-MeTrfase"/>
</dbReference>
<dbReference type="Gene3D" id="3.40.50.150">
    <property type="entry name" value="Vaccinia Virus protein VP39"/>
    <property type="match status" value="1"/>
</dbReference>
<dbReference type="GO" id="GO:0005737">
    <property type="term" value="C:cytoplasm"/>
    <property type="evidence" value="ECO:0007669"/>
    <property type="project" value="UniProtKB-SubCell"/>
</dbReference>
<protein>
    <recommendedName>
        <fullName evidence="4 9">Thiopurine S-methyltransferase</fullName>
        <ecNumber evidence="4 9">2.1.1.67</ecNumber>
    </recommendedName>
    <alternativeName>
        <fullName evidence="9">Thiopurine methyltransferase</fullName>
    </alternativeName>
</protein>
<evidence type="ECO:0000256" key="3">
    <source>
        <dbReference type="ARBA" id="ARBA00008145"/>
    </source>
</evidence>
<accession>A0AAE2YRA0</accession>
<keyword evidence="6 9" id="KW-0489">Methyltransferase</keyword>
<dbReference type="InterPro" id="IPR022474">
    <property type="entry name" value="Thiopur_S-MeTfrase_Se/Te_detox"/>
</dbReference>
<feature type="binding site" evidence="9">
    <location>
        <position position="45"/>
    </location>
    <ligand>
        <name>S-adenosyl-L-methionine</name>
        <dbReference type="ChEBI" id="CHEBI:59789"/>
    </ligand>
</feature>
<feature type="binding site" evidence="9">
    <location>
        <position position="10"/>
    </location>
    <ligand>
        <name>S-adenosyl-L-methionine</name>
        <dbReference type="ChEBI" id="CHEBI:59789"/>
    </ligand>
</feature>
<keyword evidence="7 9" id="KW-0808">Transferase</keyword>
<keyword evidence="5 9" id="KW-0963">Cytoplasm</keyword>
<evidence type="ECO:0000256" key="9">
    <source>
        <dbReference type="HAMAP-Rule" id="MF_00812"/>
    </source>
</evidence>
<dbReference type="InterPro" id="IPR029063">
    <property type="entry name" value="SAM-dependent_MTases_sf"/>
</dbReference>
<comment type="catalytic activity">
    <reaction evidence="1 9">
        <text>S-adenosyl-L-methionine + a thiopurine = S-adenosyl-L-homocysteine + a thiopurine S-methylether.</text>
        <dbReference type="EC" id="2.1.1.67"/>
    </reaction>
</comment>
<dbReference type="NCBIfam" id="NF009732">
    <property type="entry name" value="PRK13255.1"/>
    <property type="match status" value="1"/>
</dbReference>
<evidence type="ECO:0000256" key="5">
    <source>
        <dbReference type="ARBA" id="ARBA00022490"/>
    </source>
</evidence>
<dbReference type="PANTHER" id="PTHR10259">
    <property type="entry name" value="THIOPURINE S-METHYLTRANSFERASE"/>
    <property type="match status" value="1"/>
</dbReference>
<comment type="subcellular location">
    <subcellularLocation>
        <location evidence="2 9">Cytoplasm</location>
    </subcellularLocation>
</comment>
<dbReference type="GO" id="GO:0032259">
    <property type="term" value="P:methylation"/>
    <property type="evidence" value="ECO:0007669"/>
    <property type="project" value="UniProtKB-KW"/>
</dbReference>
<comment type="similarity">
    <text evidence="3 9">Belongs to the class I-like SAM-binding methyltransferase superfamily. TPMT family.</text>
</comment>
<evidence type="ECO:0000256" key="2">
    <source>
        <dbReference type="ARBA" id="ARBA00004496"/>
    </source>
</evidence>
<dbReference type="PROSITE" id="PS51585">
    <property type="entry name" value="SAM_MT_TPMT"/>
    <property type="match status" value="1"/>
</dbReference>